<dbReference type="GO" id="GO:0016603">
    <property type="term" value="F:glutaminyl-peptide cyclotransferase activity"/>
    <property type="evidence" value="ECO:0007669"/>
    <property type="project" value="UniProtKB-EC"/>
</dbReference>
<organism evidence="13 14">
    <name type="scientific">Mytilus coruscus</name>
    <name type="common">Sea mussel</name>
    <dbReference type="NCBI Taxonomy" id="42192"/>
    <lineage>
        <taxon>Eukaryota</taxon>
        <taxon>Metazoa</taxon>
        <taxon>Spiralia</taxon>
        <taxon>Lophotrochozoa</taxon>
        <taxon>Mollusca</taxon>
        <taxon>Bivalvia</taxon>
        <taxon>Autobranchia</taxon>
        <taxon>Pteriomorphia</taxon>
        <taxon>Mytilida</taxon>
        <taxon>Mytiloidea</taxon>
        <taxon>Mytilidae</taxon>
        <taxon>Mytilinae</taxon>
        <taxon>Mytilus</taxon>
    </lineage>
</organism>
<proteinExistence type="inferred from homology"/>
<comment type="catalytic activity">
    <reaction evidence="1">
        <text>N-terminal L-glutaminyl-[peptide] = N-terminal 5-oxo-L-prolyl-[peptide] + NH4(+)</text>
        <dbReference type="Rhea" id="RHEA:23652"/>
        <dbReference type="Rhea" id="RHEA-COMP:11736"/>
        <dbReference type="Rhea" id="RHEA-COMP:11846"/>
        <dbReference type="ChEBI" id="CHEBI:28938"/>
        <dbReference type="ChEBI" id="CHEBI:64722"/>
        <dbReference type="ChEBI" id="CHEBI:87215"/>
        <dbReference type="EC" id="2.3.2.5"/>
    </reaction>
</comment>
<evidence type="ECO:0000256" key="3">
    <source>
        <dbReference type="ARBA" id="ARBA00006014"/>
    </source>
</evidence>
<sequence>MLKIQAGIFVFFYFSISSTVTIKWGSTKVMEILAKEYTVHKTFKELLQPILVPRMVDTDSHRNVREHLINTLKSLNWHVEVDEFQDETPYGTKTFRNIIATYDPSKPQRLVLSAHYDSKNLTDGRKKFVAATDSAVPCAILLDMAKQLNCLLIKEKSNRKTDITPQIVFFDGEEAYNQWTETDSLYGARHLADKWQKTTDRNLQTKNNLQTIKLLVLLDLIGSADVAFRNFFPETSKEFENLVKLEKRSPLFVTDNRFSYFGGGIEDDHIPFLRKGVKILHLISSPFPRVWHTMGDDETAIDYDVTDNFNRIFRTFVANYLRLDATDSNCRRKKK</sequence>
<evidence type="ECO:0000256" key="10">
    <source>
        <dbReference type="ARBA" id="ARBA00023157"/>
    </source>
</evidence>
<dbReference type="InterPro" id="IPR007484">
    <property type="entry name" value="Peptidase_M28"/>
</dbReference>
<evidence type="ECO:0000256" key="5">
    <source>
        <dbReference type="ARBA" id="ARBA00016861"/>
    </source>
</evidence>
<dbReference type="CDD" id="cd03880">
    <property type="entry name" value="M28_QC_like"/>
    <property type="match status" value="1"/>
</dbReference>
<keyword evidence="11 13" id="KW-0012">Acyltransferase</keyword>
<dbReference type="InterPro" id="IPR040234">
    <property type="entry name" value="QC/QCL"/>
</dbReference>
<dbReference type="PANTHER" id="PTHR12283">
    <property type="entry name" value="GLUTAMINYL-PEPTIDE CYCLOTRANSFERASE"/>
    <property type="match status" value="1"/>
</dbReference>
<keyword evidence="7 13" id="KW-0808">Transferase</keyword>
<keyword evidence="6" id="KW-0964">Secreted</keyword>
<comment type="subcellular location">
    <subcellularLocation>
        <location evidence="2">Secreted</location>
    </subcellularLocation>
</comment>
<dbReference type="InterPro" id="IPR037457">
    <property type="entry name" value="M28_QC"/>
</dbReference>
<keyword evidence="8" id="KW-0479">Metal-binding</keyword>
<evidence type="ECO:0000256" key="6">
    <source>
        <dbReference type="ARBA" id="ARBA00022525"/>
    </source>
</evidence>
<dbReference type="OrthoDB" id="3907302at2759"/>
<dbReference type="EMBL" id="CACVKT020000734">
    <property type="protein sequence ID" value="CAC5362218.1"/>
    <property type="molecule type" value="Genomic_DNA"/>
</dbReference>
<reference evidence="13 14" key="1">
    <citation type="submission" date="2020-06" db="EMBL/GenBank/DDBJ databases">
        <authorList>
            <person name="Li R."/>
            <person name="Bekaert M."/>
        </authorList>
    </citation>
    <scope>NUCLEOTIDE SEQUENCE [LARGE SCALE GENOMIC DNA]</scope>
    <source>
        <strain evidence="14">wild</strain>
    </source>
</reference>
<evidence type="ECO:0000256" key="1">
    <source>
        <dbReference type="ARBA" id="ARBA00000001"/>
    </source>
</evidence>
<dbReference type="EC" id="2.3.2.5" evidence="4"/>
<dbReference type="FunFam" id="3.40.630.10:FF:000029">
    <property type="entry name" value="Glutaminyl-peptide cyclotransferase"/>
    <property type="match status" value="1"/>
</dbReference>
<keyword evidence="14" id="KW-1185">Reference proteome</keyword>
<evidence type="ECO:0000259" key="12">
    <source>
        <dbReference type="Pfam" id="PF04389"/>
    </source>
</evidence>
<dbReference type="Gene3D" id="3.40.630.10">
    <property type="entry name" value="Zn peptidases"/>
    <property type="match status" value="1"/>
</dbReference>
<gene>
    <name evidence="13" type="ORF">MCOR_4049</name>
</gene>
<dbReference type="Pfam" id="PF04389">
    <property type="entry name" value="Peptidase_M28"/>
    <property type="match status" value="1"/>
</dbReference>
<evidence type="ECO:0000313" key="14">
    <source>
        <dbReference type="Proteomes" id="UP000507470"/>
    </source>
</evidence>
<evidence type="ECO:0000256" key="2">
    <source>
        <dbReference type="ARBA" id="ARBA00004613"/>
    </source>
</evidence>
<keyword evidence="10" id="KW-1015">Disulfide bond</keyword>
<dbReference type="SUPFAM" id="SSF53187">
    <property type="entry name" value="Zn-dependent exopeptidases"/>
    <property type="match status" value="1"/>
</dbReference>
<evidence type="ECO:0000256" key="4">
    <source>
        <dbReference type="ARBA" id="ARBA00012012"/>
    </source>
</evidence>
<keyword evidence="9" id="KW-0862">Zinc</keyword>
<dbReference type="PANTHER" id="PTHR12283:SF6">
    <property type="entry name" value="GLUTAMINYL-PEPTIDE CYCLOTRANSFERASE-RELATED"/>
    <property type="match status" value="1"/>
</dbReference>
<feature type="domain" description="Peptidase M28" evidence="12">
    <location>
        <begin position="97"/>
        <end position="316"/>
    </location>
</feature>
<protein>
    <recommendedName>
        <fullName evidence="5">Glutaminyl-peptide cyclotransferase</fullName>
        <ecNumber evidence="4">2.3.2.5</ecNumber>
    </recommendedName>
</protein>
<evidence type="ECO:0000256" key="9">
    <source>
        <dbReference type="ARBA" id="ARBA00022833"/>
    </source>
</evidence>
<evidence type="ECO:0000256" key="7">
    <source>
        <dbReference type="ARBA" id="ARBA00022679"/>
    </source>
</evidence>
<dbReference type="GO" id="GO:0005576">
    <property type="term" value="C:extracellular region"/>
    <property type="evidence" value="ECO:0007669"/>
    <property type="project" value="UniProtKB-SubCell"/>
</dbReference>
<comment type="similarity">
    <text evidence="3">Belongs to the glutaminyl-peptide cyclotransferase family.</text>
</comment>
<dbReference type="GO" id="GO:0008270">
    <property type="term" value="F:zinc ion binding"/>
    <property type="evidence" value="ECO:0007669"/>
    <property type="project" value="TreeGrafter"/>
</dbReference>
<evidence type="ECO:0000256" key="8">
    <source>
        <dbReference type="ARBA" id="ARBA00022723"/>
    </source>
</evidence>
<evidence type="ECO:0000313" key="13">
    <source>
        <dbReference type="EMBL" id="CAC5362218.1"/>
    </source>
</evidence>
<name>A0A6J8A7R3_MYTCO</name>
<dbReference type="Proteomes" id="UP000507470">
    <property type="component" value="Unassembled WGS sequence"/>
</dbReference>
<dbReference type="AlphaFoldDB" id="A0A6J8A7R3"/>
<accession>A0A6J8A7R3</accession>
<evidence type="ECO:0000256" key="11">
    <source>
        <dbReference type="ARBA" id="ARBA00023315"/>
    </source>
</evidence>